<reference evidence="1" key="2">
    <citation type="journal article" date="2015" name="Fish Shellfish Immunol.">
        <title>Early steps in the European eel (Anguilla anguilla)-Vibrio vulnificus interaction in the gills: Role of the RtxA13 toxin.</title>
        <authorList>
            <person name="Callol A."/>
            <person name="Pajuelo D."/>
            <person name="Ebbesson L."/>
            <person name="Teles M."/>
            <person name="MacKenzie S."/>
            <person name="Amaro C."/>
        </authorList>
    </citation>
    <scope>NUCLEOTIDE SEQUENCE</scope>
</reference>
<sequence length="49" mass="5952">MTLYCFYVCTYISRHDIMFPVHQKILHTVEKVNFLMVKLGEVTKIFWDL</sequence>
<proteinExistence type="predicted"/>
<dbReference type="EMBL" id="GBXM01009020">
    <property type="protein sequence ID" value="JAH99557.1"/>
    <property type="molecule type" value="Transcribed_RNA"/>
</dbReference>
<organism evidence="1">
    <name type="scientific">Anguilla anguilla</name>
    <name type="common">European freshwater eel</name>
    <name type="synonym">Muraena anguilla</name>
    <dbReference type="NCBI Taxonomy" id="7936"/>
    <lineage>
        <taxon>Eukaryota</taxon>
        <taxon>Metazoa</taxon>
        <taxon>Chordata</taxon>
        <taxon>Craniata</taxon>
        <taxon>Vertebrata</taxon>
        <taxon>Euteleostomi</taxon>
        <taxon>Actinopterygii</taxon>
        <taxon>Neopterygii</taxon>
        <taxon>Teleostei</taxon>
        <taxon>Anguilliformes</taxon>
        <taxon>Anguillidae</taxon>
        <taxon>Anguilla</taxon>
    </lineage>
</organism>
<evidence type="ECO:0000313" key="1">
    <source>
        <dbReference type="EMBL" id="JAH99557.1"/>
    </source>
</evidence>
<reference evidence="1" key="1">
    <citation type="submission" date="2014-11" db="EMBL/GenBank/DDBJ databases">
        <authorList>
            <person name="Amaro Gonzalez C."/>
        </authorList>
    </citation>
    <scope>NUCLEOTIDE SEQUENCE</scope>
</reference>
<dbReference type="AlphaFoldDB" id="A0A0E9X9X4"/>
<protein>
    <submittedName>
        <fullName evidence="1">Uncharacterized protein</fullName>
    </submittedName>
</protein>
<name>A0A0E9X9X4_ANGAN</name>
<accession>A0A0E9X9X4</accession>